<accession>A0A6C0ED36</accession>
<name>A0A6C0ED36_9ZZZZ</name>
<sequence>MEYFNKYLKYKQKYSELKKKNNIINSNQFINYGGGTRGYPQPIPGNDQQFRSSSRIISVGSSDPLRRFLPKIGIEDQPLNLAAWFIERASKYTPLKDSNDKPDPAENKETIISDINKYSNPRFTFSNKMLNNFDIMLWCNNLTTSTSAINIKRSYRNAMEQMYGAIKQILEKNTPSKTFIDINWFDFNGFDDITIRYLCVFREYIICLVLQTCFALNNCQEYKASSHLPSISIINEISRQSQVNFEPNVYFDIGIVGSDQLLSDIDVNIRAINNSSFWLSIIEDLFEIIPWFNHTNWRVDFYGDFKSVRYRSNKDKDLNIEWFPKLHYTEENLKLMLKYSIMSIYKNNENVSDEHIEDYKNIAAIYFKKEIIDKINTDEIKNFINEIKKKKNEDSVYRQLRLSQNKQENNAFNPEPDLTNQEYRNEYYKKLEIIDFFTNVNKKLEFSNYDLQDILIKLADSNLYREENYILIDSVIHVVQCLQSTDKKEDSRINKDSLKQKSMVEINNHLFISNPCNDLPIYSYVLSSIEQYSFMIHYLSGKNKCNLTANKYFNRILDAFIKIINIINPLNKNVLLKDIINNKEESDKIIALKKCRSAKGISNVSCIIDKIDLQNQITEIQTTDLDLLDKIRTIIKIMPKNLSNQLI</sequence>
<evidence type="ECO:0000313" key="1">
    <source>
        <dbReference type="EMBL" id="QHT26818.1"/>
    </source>
</evidence>
<proteinExistence type="predicted"/>
<dbReference type="AlphaFoldDB" id="A0A6C0ED36"/>
<dbReference type="EMBL" id="MN739802">
    <property type="protein sequence ID" value="QHT26818.1"/>
    <property type="molecule type" value="Genomic_DNA"/>
</dbReference>
<protein>
    <submittedName>
        <fullName evidence="1">Uncharacterized protein</fullName>
    </submittedName>
</protein>
<reference evidence="1" key="1">
    <citation type="journal article" date="2020" name="Nature">
        <title>Giant virus diversity and host interactions through global metagenomics.</title>
        <authorList>
            <person name="Schulz F."/>
            <person name="Roux S."/>
            <person name="Paez-Espino D."/>
            <person name="Jungbluth S."/>
            <person name="Walsh D.A."/>
            <person name="Denef V.J."/>
            <person name="McMahon K.D."/>
            <person name="Konstantinidis K.T."/>
            <person name="Eloe-Fadrosh E.A."/>
            <person name="Kyrpides N.C."/>
            <person name="Woyke T."/>
        </authorList>
    </citation>
    <scope>NUCLEOTIDE SEQUENCE</scope>
    <source>
        <strain evidence="1">GVMAG-M-3300023179-2</strain>
    </source>
</reference>
<organism evidence="1">
    <name type="scientific">viral metagenome</name>
    <dbReference type="NCBI Taxonomy" id="1070528"/>
    <lineage>
        <taxon>unclassified sequences</taxon>
        <taxon>metagenomes</taxon>
        <taxon>organismal metagenomes</taxon>
    </lineage>
</organism>